<dbReference type="PROSITE" id="PS50943">
    <property type="entry name" value="HTH_CROC1"/>
    <property type="match status" value="1"/>
</dbReference>
<dbReference type="RefSeq" id="WP_132875484.1">
    <property type="nucleotide sequence ID" value="NZ_SLXQ01000001.1"/>
</dbReference>
<proteinExistence type="predicted"/>
<sequence length="158" mass="17908">MAEQATHQLGAKLNALFDMIRRPDGKPHSNEEVAEWCREHTGEPFSRAYVSQLRKGERSNPTKRNLEALASFFDVSPGYFFDDAKSEQIKAELELLGAMRDNAVRQVALRAMRLSPEGLSTVTDLIEAIGKREAQRKQAHREQTHREQAQRDLPHAGD</sequence>
<name>A0A4R2R2I7_9PSEU</name>
<reference evidence="3 4" key="1">
    <citation type="submission" date="2019-03" db="EMBL/GenBank/DDBJ databases">
        <title>Genomic Encyclopedia of Type Strains, Phase IV (KMG-IV): sequencing the most valuable type-strain genomes for metagenomic binning, comparative biology and taxonomic classification.</title>
        <authorList>
            <person name="Goeker M."/>
        </authorList>
    </citation>
    <scope>NUCLEOTIDE SEQUENCE [LARGE SCALE GENOMIC DNA]</scope>
    <source>
        <strain evidence="3 4">DSM 45765</strain>
    </source>
</reference>
<dbReference type="OrthoDB" id="2679623at2"/>
<dbReference type="Proteomes" id="UP000294911">
    <property type="component" value="Unassembled WGS sequence"/>
</dbReference>
<comment type="caution">
    <text evidence="3">The sequence shown here is derived from an EMBL/GenBank/DDBJ whole genome shotgun (WGS) entry which is preliminary data.</text>
</comment>
<organism evidence="3 4">
    <name type="scientific">Tamaricihabitans halophyticus</name>
    <dbReference type="NCBI Taxonomy" id="1262583"/>
    <lineage>
        <taxon>Bacteria</taxon>
        <taxon>Bacillati</taxon>
        <taxon>Actinomycetota</taxon>
        <taxon>Actinomycetes</taxon>
        <taxon>Pseudonocardiales</taxon>
        <taxon>Pseudonocardiaceae</taxon>
        <taxon>Tamaricihabitans</taxon>
    </lineage>
</organism>
<evidence type="ECO:0000259" key="2">
    <source>
        <dbReference type="PROSITE" id="PS50943"/>
    </source>
</evidence>
<protein>
    <submittedName>
        <fullName evidence="3">Helix-turn-helix protein</fullName>
    </submittedName>
</protein>
<feature type="region of interest" description="Disordered" evidence="1">
    <location>
        <begin position="131"/>
        <end position="158"/>
    </location>
</feature>
<dbReference type="AlphaFoldDB" id="A0A4R2R2I7"/>
<evidence type="ECO:0000313" key="4">
    <source>
        <dbReference type="Proteomes" id="UP000294911"/>
    </source>
</evidence>
<dbReference type="SUPFAM" id="SSF47413">
    <property type="entry name" value="lambda repressor-like DNA-binding domains"/>
    <property type="match status" value="1"/>
</dbReference>
<gene>
    <name evidence="3" type="ORF">EV191_101901</name>
</gene>
<dbReference type="InterPro" id="IPR001387">
    <property type="entry name" value="Cro/C1-type_HTH"/>
</dbReference>
<feature type="domain" description="HTH cro/C1-type" evidence="2">
    <location>
        <begin position="46"/>
        <end position="80"/>
    </location>
</feature>
<dbReference type="Pfam" id="PF01381">
    <property type="entry name" value="HTH_3"/>
    <property type="match status" value="1"/>
</dbReference>
<keyword evidence="4" id="KW-1185">Reference proteome</keyword>
<dbReference type="EMBL" id="SLXQ01000001">
    <property type="protein sequence ID" value="TCP56952.1"/>
    <property type="molecule type" value="Genomic_DNA"/>
</dbReference>
<accession>A0A4R2R2I7</accession>
<dbReference type="Gene3D" id="1.10.260.40">
    <property type="entry name" value="lambda repressor-like DNA-binding domains"/>
    <property type="match status" value="1"/>
</dbReference>
<evidence type="ECO:0000256" key="1">
    <source>
        <dbReference type="SAM" id="MobiDB-lite"/>
    </source>
</evidence>
<dbReference type="InterPro" id="IPR010982">
    <property type="entry name" value="Lambda_DNA-bd_dom_sf"/>
</dbReference>
<dbReference type="GO" id="GO:0003677">
    <property type="term" value="F:DNA binding"/>
    <property type="evidence" value="ECO:0007669"/>
    <property type="project" value="InterPro"/>
</dbReference>
<evidence type="ECO:0000313" key="3">
    <source>
        <dbReference type="EMBL" id="TCP56952.1"/>
    </source>
</evidence>